<keyword evidence="5" id="KW-0813">Transport</keyword>
<feature type="region of interest" description="Disordered" evidence="14">
    <location>
        <begin position="1"/>
        <end position="463"/>
    </location>
</feature>
<feature type="compositionally biased region" description="Low complexity" evidence="14">
    <location>
        <begin position="432"/>
        <end position="447"/>
    </location>
</feature>
<keyword evidence="10" id="KW-0539">Nucleus</keyword>
<dbReference type="GO" id="GO:0006606">
    <property type="term" value="P:protein import into nucleus"/>
    <property type="evidence" value="ECO:0007669"/>
    <property type="project" value="TreeGrafter"/>
</dbReference>
<evidence type="ECO:0000256" key="14">
    <source>
        <dbReference type="SAM" id="MobiDB-lite"/>
    </source>
</evidence>
<evidence type="ECO:0000256" key="9">
    <source>
        <dbReference type="ARBA" id="ARBA00023132"/>
    </source>
</evidence>
<feature type="compositionally biased region" description="Polar residues" evidence="14">
    <location>
        <begin position="247"/>
        <end position="261"/>
    </location>
</feature>
<keyword evidence="7" id="KW-0653">Protein transport</keyword>
<dbReference type="Proteomes" id="UP000758603">
    <property type="component" value="Unassembled WGS sequence"/>
</dbReference>
<evidence type="ECO:0000256" key="5">
    <source>
        <dbReference type="ARBA" id="ARBA00022448"/>
    </source>
</evidence>
<name>A0A9P8UEK7_9PEZI</name>
<dbReference type="GO" id="GO:0005543">
    <property type="term" value="F:phospholipid binding"/>
    <property type="evidence" value="ECO:0007669"/>
    <property type="project" value="TreeGrafter"/>
</dbReference>
<feature type="compositionally biased region" description="Low complexity" evidence="14">
    <location>
        <begin position="204"/>
        <end position="246"/>
    </location>
</feature>
<reference evidence="16" key="1">
    <citation type="journal article" date="2021" name="Nat. Commun.">
        <title>Genetic determinants of endophytism in the Arabidopsis root mycobiome.</title>
        <authorList>
            <person name="Mesny F."/>
            <person name="Miyauchi S."/>
            <person name="Thiergart T."/>
            <person name="Pickel B."/>
            <person name="Atanasova L."/>
            <person name="Karlsson M."/>
            <person name="Huettel B."/>
            <person name="Barry K.W."/>
            <person name="Haridas S."/>
            <person name="Chen C."/>
            <person name="Bauer D."/>
            <person name="Andreopoulos W."/>
            <person name="Pangilinan J."/>
            <person name="LaButti K."/>
            <person name="Riley R."/>
            <person name="Lipzen A."/>
            <person name="Clum A."/>
            <person name="Drula E."/>
            <person name="Henrissat B."/>
            <person name="Kohler A."/>
            <person name="Grigoriev I.V."/>
            <person name="Martin F.M."/>
            <person name="Hacquard S."/>
        </authorList>
    </citation>
    <scope>NUCLEOTIDE SEQUENCE</scope>
    <source>
        <strain evidence="16">MPI-SDFR-AT-0073</strain>
    </source>
</reference>
<evidence type="ECO:0000256" key="7">
    <source>
        <dbReference type="ARBA" id="ARBA00022927"/>
    </source>
</evidence>
<evidence type="ECO:0000256" key="12">
    <source>
        <dbReference type="ARBA" id="ARBA00078941"/>
    </source>
</evidence>
<accession>A0A9P8UEK7</accession>
<dbReference type="GO" id="GO:0031965">
    <property type="term" value="C:nuclear membrane"/>
    <property type="evidence" value="ECO:0007669"/>
    <property type="project" value="UniProtKB-SubCell"/>
</dbReference>
<organism evidence="16 17">
    <name type="scientific">Truncatella angustata</name>
    <dbReference type="NCBI Taxonomy" id="152316"/>
    <lineage>
        <taxon>Eukaryota</taxon>
        <taxon>Fungi</taxon>
        <taxon>Dikarya</taxon>
        <taxon>Ascomycota</taxon>
        <taxon>Pezizomycotina</taxon>
        <taxon>Sordariomycetes</taxon>
        <taxon>Xylariomycetidae</taxon>
        <taxon>Amphisphaeriales</taxon>
        <taxon>Sporocadaceae</taxon>
        <taxon>Truncatella</taxon>
    </lineage>
</organism>
<evidence type="ECO:0000256" key="6">
    <source>
        <dbReference type="ARBA" id="ARBA00022816"/>
    </source>
</evidence>
<dbReference type="Pfam" id="PF05064">
    <property type="entry name" value="Nsp1_C"/>
    <property type="match status" value="1"/>
</dbReference>
<feature type="compositionally biased region" description="Low complexity" evidence="14">
    <location>
        <begin position="389"/>
        <end position="403"/>
    </location>
</feature>
<evidence type="ECO:0000256" key="8">
    <source>
        <dbReference type="ARBA" id="ARBA00023010"/>
    </source>
</evidence>
<feature type="domain" description="Nucleoporin NSP1-like C-terminal" evidence="15">
    <location>
        <begin position="497"/>
        <end position="598"/>
    </location>
</feature>
<evidence type="ECO:0000256" key="13">
    <source>
        <dbReference type="ARBA" id="ARBA00081079"/>
    </source>
</evidence>
<feature type="compositionally biased region" description="Gly residues" evidence="14">
    <location>
        <begin position="107"/>
        <end position="117"/>
    </location>
</feature>
<dbReference type="Pfam" id="PF13634">
    <property type="entry name" value="Nucleoporin_FG"/>
    <property type="match status" value="3"/>
</dbReference>
<evidence type="ECO:0000259" key="15">
    <source>
        <dbReference type="Pfam" id="PF05064"/>
    </source>
</evidence>
<dbReference type="GO" id="GO:0044613">
    <property type="term" value="C:nuclear pore central transport channel"/>
    <property type="evidence" value="ECO:0007669"/>
    <property type="project" value="TreeGrafter"/>
</dbReference>
<dbReference type="FunFam" id="1.20.5.170:FF:000040">
    <property type="entry name" value="Nuclear pore glycoprotein p62"/>
    <property type="match status" value="1"/>
</dbReference>
<dbReference type="GO" id="GO:0006405">
    <property type="term" value="P:RNA export from nucleus"/>
    <property type="evidence" value="ECO:0007669"/>
    <property type="project" value="TreeGrafter"/>
</dbReference>
<keyword evidence="17" id="KW-1185">Reference proteome</keyword>
<evidence type="ECO:0000256" key="10">
    <source>
        <dbReference type="ARBA" id="ARBA00023242"/>
    </source>
</evidence>
<dbReference type="EMBL" id="JAGPXC010000007">
    <property type="protein sequence ID" value="KAH6648525.1"/>
    <property type="molecule type" value="Genomic_DNA"/>
</dbReference>
<dbReference type="InterPro" id="IPR007758">
    <property type="entry name" value="Nucleoporin_NSP1_C"/>
</dbReference>
<dbReference type="OrthoDB" id="344345at2759"/>
<dbReference type="InterPro" id="IPR026010">
    <property type="entry name" value="NSP1/NUP62"/>
</dbReference>
<keyword evidence="9" id="KW-0906">Nuclear pore complex</keyword>
<protein>
    <recommendedName>
        <fullName evidence="11">Nucleoporin NSP1</fullName>
    </recommendedName>
    <alternativeName>
        <fullName evidence="12">Nuclear pore protein NSP1</fullName>
    </alternativeName>
    <alternativeName>
        <fullName evidence="13">Nucleoskeletal-like protein</fullName>
    </alternativeName>
</protein>
<dbReference type="Gene3D" id="1.20.5.170">
    <property type="match status" value="1"/>
</dbReference>
<evidence type="ECO:0000313" key="16">
    <source>
        <dbReference type="EMBL" id="KAH6648525.1"/>
    </source>
</evidence>
<gene>
    <name evidence="16" type="ORF">BKA67DRAFT_538554</name>
</gene>
<keyword evidence="6" id="KW-0509">mRNA transport</keyword>
<dbReference type="GO" id="GO:0017056">
    <property type="term" value="F:structural constituent of nuclear pore"/>
    <property type="evidence" value="ECO:0007669"/>
    <property type="project" value="InterPro"/>
</dbReference>
<dbReference type="GO" id="GO:0051028">
    <property type="term" value="P:mRNA transport"/>
    <property type="evidence" value="ECO:0007669"/>
    <property type="project" value="UniProtKB-KW"/>
</dbReference>
<evidence type="ECO:0000256" key="2">
    <source>
        <dbReference type="ARBA" id="ARBA00004567"/>
    </source>
</evidence>
<dbReference type="RefSeq" id="XP_045955032.1">
    <property type="nucleotide sequence ID" value="XM_046100484.1"/>
</dbReference>
<comment type="subcellular location">
    <subcellularLocation>
        <location evidence="1">Nucleus membrane</location>
        <topology evidence="1">Peripheral membrane protein</topology>
        <orientation evidence="1">Cytoplasmic side</orientation>
    </subcellularLocation>
    <subcellularLocation>
        <location evidence="3">Nucleus membrane</location>
        <topology evidence="3">Peripheral membrane protein</topology>
        <orientation evidence="3">Nucleoplasmic side</orientation>
    </subcellularLocation>
    <subcellularLocation>
        <location evidence="2">Nucleus</location>
        <location evidence="2">Nuclear pore complex</location>
    </subcellularLocation>
</comment>
<keyword evidence="8" id="KW-0811">Translocation</keyword>
<feature type="compositionally biased region" description="Low complexity" evidence="14">
    <location>
        <begin position="52"/>
        <end position="69"/>
    </location>
</feature>
<dbReference type="AlphaFoldDB" id="A0A9P8UEK7"/>
<evidence type="ECO:0000313" key="17">
    <source>
        <dbReference type="Proteomes" id="UP000758603"/>
    </source>
</evidence>
<evidence type="ECO:0000256" key="11">
    <source>
        <dbReference type="ARBA" id="ARBA00068864"/>
    </source>
</evidence>
<dbReference type="PANTHER" id="PTHR12084:SF0">
    <property type="entry name" value="NUCLEAR PORE GLYCOPROTEIN P62"/>
    <property type="match status" value="1"/>
</dbReference>
<evidence type="ECO:0000256" key="3">
    <source>
        <dbReference type="ARBA" id="ARBA00004620"/>
    </source>
</evidence>
<dbReference type="PANTHER" id="PTHR12084">
    <property type="entry name" value="NUCLEAR PORE GLYCOPROTEIN P62-RELATED"/>
    <property type="match status" value="1"/>
</dbReference>
<dbReference type="GeneID" id="70129376"/>
<dbReference type="InterPro" id="IPR025574">
    <property type="entry name" value="Nucleoporin_FG_rpt"/>
</dbReference>
<feature type="compositionally biased region" description="Low complexity" evidence="14">
    <location>
        <begin position="316"/>
        <end position="370"/>
    </location>
</feature>
<feature type="compositionally biased region" description="Polar residues" evidence="14">
    <location>
        <begin position="1"/>
        <end position="14"/>
    </location>
</feature>
<proteinExistence type="inferred from homology"/>
<sequence>MAFSFGTPSSTAGQANNAATSSAPASGSLFGSSSKPAATTTTSLFGQATNTPGFSFNNANANPSSTPSSTGGGGLFGNTASKPAEQKPLFGAASTTPAPAASTPTSTGGGLFGGGSGAQSAPSGGLFGGGSTQPASGGMFGNNKPAETTPVSSAVNTTSTTAGTFPSGGLFSNKAPESSTPASQPGGLFGGASKTGTTTSLFGSNSTTPAAPAAANTASSSLFGAASTAPATSAPAASATSTSSTSLFGSANPAGSATNATPAKPLFGLKSTTPAGLPPMGAQRKEELKPASGGLFGNQSSAAPKTGPGLFGNAGGTPASSSTPTTTAAAGSLFSNAKPPATEPTASAAPSATSLFSKPADSAQAKPAAAVGSSAPITTAGGSSGLFGGAASSTPATTAPSTGGLFGGVNKPAVTTPTTEAPKAAGGLFGGASATTPSTTAAEKPSPFGSVKPATSSAQPVATGAATTATSSILGGAKPANALGTTNASAALGASTTGPTSQLARLKNKTMDEIITRWATDLSKYQKEFKEQAAQVAAWDRLLVENGAKIQELYLNTYEAERASRDVERVLSNLEDSQGELEGWLDKYEAEVDQMFSRDIGRADTLAGPDQEREKTYKLAEKLTDRLDEMGRDLSKMIKEINDISGTLSKGNKPDDPLSQIVRVLNNHLAQLQWIDTNAAALQAKVNAAQKAGATIGNQYGGQEQDAAESFYRSYLGGRR</sequence>
<feature type="compositionally biased region" description="Polar residues" evidence="14">
    <location>
        <begin position="194"/>
        <end position="203"/>
    </location>
</feature>
<comment type="similarity">
    <text evidence="4">Belongs to the nucleoporin NSP1/NUP62 family.</text>
</comment>
<comment type="caution">
    <text evidence="16">The sequence shown here is derived from an EMBL/GenBank/DDBJ whole genome shotgun (WGS) entry which is preliminary data.</text>
</comment>
<evidence type="ECO:0000256" key="1">
    <source>
        <dbReference type="ARBA" id="ARBA00004335"/>
    </source>
</evidence>
<evidence type="ECO:0000256" key="4">
    <source>
        <dbReference type="ARBA" id="ARBA00005911"/>
    </source>
</evidence>
<feature type="compositionally biased region" description="Low complexity" evidence="14">
    <location>
        <begin position="148"/>
        <end position="164"/>
    </location>
</feature>
<feature type="compositionally biased region" description="Low complexity" evidence="14">
    <location>
        <begin position="15"/>
        <end position="43"/>
    </location>
</feature>
<feature type="compositionally biased region" description="Low complexity" evidence="14">
    <location>
        <begin position="91"/>
        <end position="106"/>
    </location>
</feature>